<dbReference type="EMBL" id="JARKIE010001044">
    <property type="protein sequence ID" value="KAJ7608317.1"/>
    <property type="molecule type" value="Genomic_DNA"/>
</dbReference>
<evidence type="ECO:0000313" key="3">
    <source>
        <dbReference type="EMBL" id="KAJ7608317.1"/>
    </source>
</evidence>
<comment type="caution">
    <text evidence="3">The sequence shown here is derived from an EMBL/GenBank/DDBJ whole genome shotgun (WGS) entry which is preliminary data.</text>
</comment>
<dbReference type="SMART" id="SM00320">
    <property type="entry name" value="WD40"/>
    <property type="match status" value="5"/>
</dbReference>
<evidence type="ECO:0000313" key="4">
    <source>
        <dbReference type="Proteomes" id="UP001221757"/>
    </source>
</evidence>
<keyword evidence="2" id="KW-0677">Repeat</keyword>
<accession>A0AAD7B1Z1</accession>
<dbReference type="InterPro" id="IPR036322">
    <property type="entry name" value="WD40_repeat_dom_sf"/>
</dbReference>
<dbReference type="PANTHER" id="PTHR19857">
    <property type="entry name" value="MITOCHONDRIAL DIVISION PROTEIN 1-RELATED"/>
    <property type="match status" value="1"/>
</dbReference>
<organism evidence="3 4">
    <name type="scientific">Mycena rosella</name>
    <name type="common">Pink bonnet</name>
    <name type="synonym">Agaricus rosellus</name>
    <dbReference type="NCBI Taxonomy" id="1033263"/>
    <lineage>
        <taxon>Eukaryota</taxon>
        <taxon>Fungi</taxon>
        <taxon>Dikarya</taxon>
        <taxon>Basidiomycota</taxon>
        <taxon>Agaricomycotina</taxon>
        <taxon>Agaricomycetes</taxon>
        <taxon>Agaricomycetidae</taxon>
        <taxon>Agaricales</taxon>
        <taxon>Marasmiineae</taxon>
        <taxon>Mycenaceae</taxon>
        <taxon>Mycena</taxon>
    </lineage>
</organism>
<evidence type="ECO:0000256" key="2">
    <source>
        <dbReference type="ARBA" id="ARBA00022737"/>
    </source>
</evidence>
<evidence type="ECO:0000256" key="1">
    <source>
        <dbReference type="ARBA" id="ARBA00022574"/>
    </source>
</evidence>
<dbReference type="PANTHER" id="PTHR19857:SF8">
    <property type="entry name" value="ANGIO-ASSOCIATED MIGRATORY CELL PROTEIN"/>
    <property type="match status" value="1"/>
</dbReference>
<dbReference type="InterPro" id="IPR001680">
    <property type="entry name" value="WD40_rpt"/>
</dbReference>
<dbReference type="Proteomes" id="UP001221757">
    <property type="component" value="Unassembled WGS sequence"/>
</dbReference>
<sequence>MTSPSIPVFQQAKSLKSHTDNINVITFSDDGKYLASGDDGYICIFNTQSWELFRKYRTASPVHVIAWHPKDSKIITAGLKNGVLNTIQIKNNVKWEHSVHGVIHCASFQPAGKLLAIGFNNQVLLSNAATWSDEKYITPPSDFQGQEDIICSVYFHSKENIIIATYLYNGIIAYDTELGNQWWHIKTQGLCGDSALSATSRLLATTNLVGGIDWYDTSNRRITYTTPYTISAEANVPLPVAFIGTNIIAVGSAAGKVTIFKSSNSQALQNLDHHDDMVQALAHFHNTQKKTHILVTGTSEQYEECALTVWISVTNSTLQVRS</sequence>
<keyword evidence="1" id="KW-0853">WD repeat</keyword>
<dbReference type="InterPro" id="IPR015943">
    <property type="entry name" value="WD40/YVTN_repeat-like_dom_sf"/>
</dbReference>
<dbReference type="SUPFAM" id="SSF50978">
    <property type="entry name" value="WD40 repeat-like"/>
    <property type="match status" value="1"/>
</dbReference>
<name>A0AAD7B1Z1_MYCRO</name>
<proteinExistence type="predicted"/>
<dbReference type="InterPro" id="IPR051179">
    <property type="entry name" value="WD_repeat_multifunction"/>
</dbReference>
<gene>
    <name evidence="3" type="ORF">B0H17DRAFT_1221493</name>
</gene>
<dbReference type="Gene3D" id="2.130.10.10">
    <property type="entry name" value="YVTN repeat-like/Quinoprotein amine dehydrogenase"/>
    <property type="match status" value="2"/>
</dbReference>
<dbReference type="Pfam" id="PF00400">
    <property type="entry name" value="WD40"/>
    <property type="match status" value="1"/>
</dbReference>
<reference evidence="3" key="1">
    <citation type="submission" date="2023-03" db="EMBL/GenBank/DDBJ databases">
        <title>Massive genome expansion in bonnet fungi (Mycena s.s.) driven by repeated elements and novel gene families across ecological guilds.</title>
        <authorList>
            <consortium name="Lawrence Berkeley National Laboratory"/>
            <person name="Harder C.B."/>
            <person name="Miyauchi S."/>
            <person name="Viragh M."/>
            <person name="Kuo A."/>
            <person name="Thoen E."/>
            <person name="Andreopoulos B."/>
            <person name="Lu D."/>
            <person name="Skrede I."/>
            <person name="Drula E."/>
            <person name="Henrissat B."/>
            <person name="Morin E."/>
            <person name="Kohler A."/>
            <person name="Barry K."/>
            <person name="LaButti K."/>
            <person name="Morin E."/>
            <person name="Salamov A."/>
            <person name="Lipzen A."/>
            <person name="Mereny Z."/>
            <person name="Hegedus B."/>
            <person name="Baldrian P."/>
            <person name="Stursova M."/>
            <person name="Weitz H."/>
            <person name="Taylor A."/>
            <person name="Grigoriev I.V."/>
            <person name="Nagy L.G."/>
            <person name="Martin F."/>
            <person name="Kauserud H."/>
        </authorList>
    </citation>
    <scope>NUCLEOTIDE SEQUENCE</scope>
    <source>
        <strain evidence="3">CBHHK067</strain>
    </source>
</reference>
<dbReference type="AlphaFoldDB" id="A0AAD7B1Z1"/>
<protein>
    <submittedName>
        <fullName evidence="3">WD40-repeat-containing domain protein</fullName>
    </submittedName>
</protein>
<keyword evidence="4" id="KW-1185">Reference proteome</keyword>